<evidence type="ECO:0000256" key="1">
    <source>
        <dbReference type="ARBA" id="ARBA00001946"/>
    </source>
</evidence>
<evidence type="ECO:0000256" key="4">
    <source>
        <dbReference type="ARBA" id="ARBA00022842"/>
    </source>
</evidence>
<dbReference type="GO" id="GO:0006364">
    <property type="term" value="P:rRNA processing"/>
    <property type="evidence" value="ECO:0007669"/>
    <property type="project" value="TreeGrafter"/>
</dbReference>
<comment type="cofactor">
    <cofactor evidence="1">
        <name>Mg(2+)</name>
        <dbReference type="ChEBI" id="CHEBI:18420"/>
    </cofactor>
</comment>
<gene>
    <name evidence="7" type="ORF">EXIGUO9Y_270269</name>
</gene>
<evidence type="ECO:0000256" key="5">
    <source>
        <dbReference type="ARBA" id="ARBA00022884"/>
    </source>
</evidence>
<dbReference type="GO" id="GO:0003723">
    <property type="term" value="F:RNA binding"/>
    <property type="evidence" value="ECO:0007669"/>
    <property type="project" value="UniProtKB-KW"/>
</dbReference>
<protein>
    <submittedName>
        <fullName evidence="7">Ribonuclease G</fullName>
    </submittedName>
</protein>
<dbReference type="InterPro" id="IPR012340">
    <property type="entry name" value="NA-bd_OB-fold"/>
</dbReference>
<sequence length="448" mass="50969">MKWISEQTPSLERVALVEGGRVVEYHERMRDEIRVGTLLYAKVDRLHPTLEAAFLIATDGTPLYLPINETLETLRRYPDVPTIGQAVQVGQTVLVQVVKEGTAPKQHKVTQNITYGGRYLVYFPYGRRVRFSRKLDLVTQQQLAELIQTSEMEGILYRTEASQAEAGILEKELFQLRARHEQMLKQDNLEQDESLIVQEAKRLPFVEEACVSNRMEKERLEQLGLRVDRPVLKGRLPEMEHVDRVIEKALEKVVWLDGGAYLLIEEVETMTVIDVNSGKMISVKEQKRTFDQINEAAAGEIMRQLRLRNISGMIAVDFLRGSSKGQTRVTQLLKERAAQETKQIEVYGFTKMGLCELTRQRHGKSLLERSVAQGKPSRIAIHRQLEPKLIEIATYAEAAVVRVPTGDLSPLLLQDAPVELLIVEGETGILFTGTKQECEEFIGRQQKQ</sequence>
<accession>A0A653IB77</accession>
<dbReference type="AlphaFoldDB" id="A0A653IB77"/>
<feature type="domain" description="RNA-binding protein AU-1/Ribonuclease E/G" evidence="6">
    <location>
        <begin position="117"/>
        <end position="361"/>
    </location>
</feature>
<dbReference type="RefSeq" id="WP_159173495.1">
    <property type="nucleotide sequence ID" value="NZ_LR732312.1"/>
</dbReference>
<dbReference type="Pfam" id="PF10150">
    <property type="entry name" value="RNase_E_G"/>
    <property type="match status" value="1"/>
</dbReference>
<keyword evidence="5" id="KW-0694">RNA-binding</keyword>
<evidence type="ECO:0000259" key="6">
    <source>
        <dbReference type="Pfam" id="PF10150"/>
    </source>
</evidence>
<keyword evidence="8" id="KW-1185">Reference proteome</keyword>
<keyword evidence="3" id="KW-0378">Hydrolase</keyword>
<proteinExistence type="predicted"/>
<dbReference type="Proteomes" id="UP000439752">
    <property type="component" value="Unassembled WGS sequence"/>
</dbReference>
<reference evidence="7 8" key="1">
    <citation type="submission" date="2019-10" db="EMBL/GenBank/DDBJ databases">
        <authorList>
            <person name="Karimi E."/>
        </authorList>
    </citation>
    <scope>NUCLEOTIDE SEQUENCE [LARGE SCALE GENOMIC DNA]</scope>
    <source>
        <strain evidence="7">Exiguobacterium sp. 9Y</strain>
    </source>
</reference>
<dbReference type="InterPro" id="IPR004659">
    <property type="entry name" value="RNase_E/G"/>
</dbReference>
<dbReference type="GO" id="GO:0046872">
    <property type="term" value="F:metal ion binding"/>
    <property type="evidence" value="ECO:0007669"/>
    <property type="project" value="UniProtKB-KW"/>
</dbReference>
<dbReference type="PANTHER" id="PTHR30001">
    <property type="entry name" value="RIBONUCLEASE"/>
    <property type="match status" value="1"/>
</dbReference>
<dbReference type="SUPFAM" id="SSF50249">
    <property type="entry name" value="Nucleic acid-binding proteins"/>
    <property type="match status" value="1"/>
</dbReference>
<name>A0A653IB77_9BACL</name>
<evidence type="ECO:0000313" key="7">
    <source>
        <dbReference type="EMBL" id="VWX36369.1"/>
    </source>
</evidence>
<evidence type="ECO:0000256" key="3">
    <source>
        <dbReference type="ARBA" id="ARBA00022801"/>
    </source>
</evidence>
<evidence type="ECO:0000313" key="8">
    <source>
        <dbReference type="Proteomes" id="UP000439752"/>
    </source>
</evidence>
<organism evidence="7 8">
    <name type="scientific">Exiguobacterium oxidotolerans</name>
    <dbReference type="NCBI Taxonomy" id="223958"/>
    <lineage>
        <taxon>Bacteria</taxon>
        <taxon>Bacillati</taxon>
        <taxon>Bacillota</taxon>
        <taxon>Bacilli</taxon>
        <taxon>Bacillales</taxon>
        <taxon>Bacillales Family XII. Incertae Sedis</taxon>
        <taxon>Exiguobacterium</taxon>
    </lineage>
</organism>
<dbReference type="Gene3D" id="2.40.50.140">
    <property type="entry name" value="Nucleic acid-binding proteins"/>
    <property type="match status" value="1"/>
</dbReference>
<dbReference type="EMBL" id="CABWKQ010000020">
    <property type="protein sequence ID" value="VWX36369.1"/>
    <property type="molecule type" value="Genomic_DNA"/>
</dbReference>
<dbReference type="GO" id="GO:0016787">
    <property type="term" value="F:hydrolase activity"/>
    <property type="evidence" value="ECO:0007669"/>
    <property type="project" value="UniProtKB-KW"/>
</dbReference>
<keyword evidence="2" id="KW-0479">Metal-binding</keyword>
<evidence type="ECO:0000256" key="2">
    <source>
        <dbReference type="ARBA" id="ARBA00022723"/>
    </source>
</evidence>
<dbReference type="InterPro" id="IPR019307">
    <property type="entry name" value="RNA-bd_AU-1/RNase_E/G"/>
</dbReference>
<dbReference type="GO" id="GO:0004540">
    <property type="term" value="F:RNA nuclease activity"/>
    <property type="evidence" value="ECO:0007669"/>
    <property type="project" value="InterPro"/>
</dbReference>
<dbReference type="GO" id="GO:0005737">
    <property type="term" value="C:cytoplasm"/>
    <property type="evidence" value="ECO:0007669"/>
    <property type="project" value="TreeGrafter"/>
</dbReference>
<dbReference type="PANTHER" id="PTHR30001:SF0">
    <property type="entry name" value="RIBONUCLEASE G"/>
    <property type="match status" value="1"/>
</dbReference>
<keyword evidence="4" id="KW-0460">Magnesium</keyword>